<feature type="transmembrane region" description="Helical" evidence="1">
    <location>
        <begin position="6"/>
        <end position="24"/>
    </location>
</feature>
<accession>A0ABY5GY24</accession>
<keyword evidence="3" id="KW-1185">Reference proteome</keyword>
<keyword evidence="1" id="KW-0472">Membrane</keyword>
<sequence length="87" mass="9991">MELVESGIVILIFLSIGVFGIYQARKTRQHQSEYKKLSEVEKERLDKIAWDDPKLFAYSKPMSKSMLVSSLIGVLIFIWVLLETTAL</sequence>
<keyword evidence="1" id="KW-1133">Transmembrane helix</keyword>
<organism evidence="2 3">
    <name type="scientific">Amphritea atlantica</name>
    <dbReference type="NCBI Taxonomy" id="355243"/>
    <lineage>
        <taxon>Bacteria</taxon>
        <taxon>Pseudomonadati</taxon>
        <taxon>Pseudomonadota</taxon>
        <taxon>Gammaproteobacteria</taxon>
        <taxon>Oceanospirillales</taxon>
        <taxon>Oceanospirillaceae</taxon>
        <taxon>Amphritea</taxon>
    </lineage>
</organism>
<dbReference type="Proteomes" id="UP001059950">
    <property type="component" value="Chromosome"/>
</dbReference>
<evidence type="ECO:0008006" key="4">
    <source>
        <dbReference type="Google" id="ProtNLM"/>
    </source>
</evidence>
<evidence type="ECO:0000313" key="3">
    <source>
        <dbReference type="Proteomes" id="UP001059950"/>
    </source>
</evidence>
<evidence type="ECO:0000256" key="1">
    <source>
        <dbReference type="SAM" id="Phobius"/>
    </source>
</evidence>
<feature type="transmembrane region" description="Helical" evidence="1">
    <location>
        <begin position="65"/>
        <end position="82"/>
    </location>
</feature>
<evidence type="ECO:0000313" key="2">
    <source>
        <dbReference type="EMBL" id="UTW04703.1"/>
    </source>
</evidence>
<name>A0ABY5GY24_9GAMM</name>
<gene>
    <name evidence="2" type="ORF">KDX31_06805</name>
</gene>
<protein>
    <recommendedName>
        <fullName evidence="4">DUF3899 domain-containing protein</fullName>
    </recommendedName>
</protein>
<dbReference type="EMBL" id="CP073344">
    <property type="protein sequence ID" value="UTW04703.1"/>
    <property type="molecule type" value="Genomic_DNA"/>
</dbReference>
<keyword evidence="1" id="KW-0812">Transmembrane</keyword>
<proteinExistence type="predicted"/>
<reference evidence="2" key="1">
    <citation type="submission" date="2021-04" db="EMBL/GenBank/DDBJ databases">
        <title>Oceanospirillales bacteria with DddD are important DMSP degraders in coastal seawater.</title>
        <authorList>
            <person name="Liu J."/>
        </authorList>
    </citation>
    <scope>NUCLEOTIDE SEQUENCE</scope>
    <source>
        <strain evidence="2">GY6</strain>
    </source>
</reference>